<feature type="transmembrane region" description="Helical" evidence="7">
    <location>
        <begin position="173"/>
        <end position="191"/>
    </location>
</feature>
<evidence type="ECO:0000259" key="8">
    <source>
        <dbReference type="PROSITE" id="PS50928"/>
    </source>
</evidence>
<dbReference type="PANTHER" id="PTHR43163">
    <property type="entry name" value="DIPEPTIDE TRANSPORT SYSTEM PERMEASE PROTEIN DPPB-RELATED"/>
    <property type="match status" value="1"/>
</dbReference>
<dbReference type="SUPFAM" id="SSF161098">
    <property type="entry name" value="MetI-like"/>
    <property type="match status" value="1"/>
</dbReference>
<feature type="transmembrane region" description="Helical" evidence="7">
    <location>
        <begin position="98"/>
        <end position="121"/>
    </location>
</feature>
<dbReference type="InterPro" id="IPR045621">
    <property type="entry name" value="BPD_transp_1_N"/>
</dbReference>
<dbReference type="AlphaFoldDB" id="A0A2V3VRJ0"/>
<feature type="transmembrane region" description="Helical" evidence="7">
    <location>
        <begin position="227"/>
        <end position="252"/>
    </location>
</feature>
<evidence type="ECO:0000256" key="6">
    <source>
        <dbReference type="ARBA" id="ARBA00023136"/>
    </source>
</evidence>
<keyword evidence="5 7" id="KW-1133">Transmembrane helix</keyword>
<name>A0A2V3VRJ0_9BACI</name>
<evidence type="ECO:0000313" key="10">
    <source>
        <dbReference type="Proteomes" id="UP000247978"/>
    </source>
</evidence>
<dbReference type="Pfam" id="PF00528">
    <property type="entry name" value="BPD_transp_1"/>
    <property type="match status" value="1"/>
</dbReference>
<dbReference type="Proteomes" id="UP000247978">
    <property type="component" value="Unassembled WGS sequence"/>
</dbReference>
<evidence type="ECO:0000256" key="2">
    <source>
        <dbReference type="ARBA" id="ARBA00022448"/>
    </source>
</evidence>
<comment type="subcellular location">
    <subcellularLocation>
        <location evidence="1 7">Cell membrane</location>
        <topology evidence="1 7">Multi-pass membrane protein</topology>
    </subcellularLocation>
</comment>
<dbReference type="Gene3D" id="1.10.3720.10">
    <property type="entry name" value="MetI-like"/>
    <property type="match status" value="1"/>
</dbReference>
<dbReference type="Pfam" id="PF19300">
    <property type="entry name" value="BPD_transp_1_N"/>
    <property type="match status" value="1"/>
</dbReference>
<dbReference type="PROSITE" id="PS50928">
    <property type="entry name" value="ABC_TM1"/>
    <property type="match status" value="1"/>
</dbReference>
<dbReference type="GO" id="GO:0055085">
    <property type="term" value="P:transmembrane transport"/>
    <property type="evidence" value="ECO:0007669"/>
    <property type="project" value="InterPro"/>
</dbReference>
<dbReference type="EMBL" id="QJJQ01000017">
    <property type="protein sequence ID" value="PXW82645.1"/>
    <property type="molecule type" value="Genomic_DNA"/>
</dbReference>
<evidence type="ECO:0000256" key="1">
    <source>
        <dbReference type="ARBA" id="ARBA00004651"/>
    </source>
</evidence>
<evidence type="ECO:0000256" key="5">
    <source>
        <dbReference type="ARBA" id="ARBA00022989"/>
    </source>
</evidence>
<feature type="domain" description="ABC transmembrane type-1" evidence="8">
    <location>
        <begin position="94"/>
        <end position="295"/>
    </location>
</feature>
<sequence>MKRYIFQRIGYMIITFFIIMTISFVTMKLLPGSPFKNQDKLTDQQLEIIMEHYRLNDPIPIQFFHYVVDFFKGDLGMSFQFKNQAVTDIILDRIQPSAILGLEALLIGVIFGLILGIFSGLKHNTFWDYGTTTLSVIGISVPSFVFAGFMQYFLAVKLGWLPVAYWEGWKYHIMPALSLSFVVISTIARYIRMEMLEVLGQDYMKTAKAKGLPNKTIIIKHGLKNTLIPVITILGPLAISILTGSLVIEKIFAIPGIGEQFVVSITTNDYPMIMGLTLLYAAFFIIIVFVIDLLYGIVDPRIKLGGENN</sequence>
<keyword evidence="6 7" id="KW-0472">Membrane</keyword>
<dbReference type="RefSeq" id="WP_110397032.1">
    <property type="nucleotide sequence ID" value="NZ_JADIJL010000005.1"/>
</dbReference>
<dbReference type="PANTHER" id="PTHR43163:SF6">
    <property type="entry name" value="DIPEPTIDE TRANSPORT SYSTEM PERMEASE PROTEIN DPPB-RELATED"/>
    <property type="match status" value="1"/>
</dbReference>
<organism evidence="9 10">
    <name type="scientific">Pseudogracilibacillus auburnensis</name>
    <dbReference type="NCBI Taxonomy" id="1494959"/>
    <lineage>
        <taxon>Bacteria</taxon>
        <taxon>Bacillati</taxon>
        <taxon>Bacillota</taxon>
        <taxon>Bacilli</taxon>
        <taxon>Bacillales</taxon>
        <taxon>Bacillaceae</taxon>
        <taxon>Pseudogracilibacillus</taxon>
    </lineage>
</organism>
<dbReference type="GO" id="GO:0005886">
    <property type="term" value="C:plasma membrane"/>
    <property type="evidence" value="ECO:0007669"/>
    <property type="project" value="UniProtKB-SubCell"/>
</dbReference>
<feature type="transmembrane region" description="Helical" evidence="7">
    <location>
        <begin position="133"/>
        <end position="153"/>
    </location>
</feature>
<keyword evidence="10" id="KW-1185">Reference proteome</keyword>
<keyword evidence="2 7" id="KW-0813">Transport</keyword>
<evidence type="ECO:0000256" key="3">
    <source>
        <dbReference type="ARBA" id="ARBA00022475"/>
    </source>
</evidence>
<feature type="transmembrane region" description="Helical" evidence="7">
    <location>
        <begin position="9"/>
        <end position="30"/>
    </location>
</feature>
<comment type="caution">
    <text evidence="9">The sequence shown here is derived from an EMBL/GenBank/DDBJ whole genome shotgun (WGS) entry which is preliminary data.</text>
</comment>
<evidence type="ECO:0000256" key="4">
    <source>
        <dbReference type="ARBA" id="ARBA00022692"/>
    </source>
</evidence>
<dbReference type="InterPro" id="IPR035906">
    <property type="entry name" value="MetI-like_sf"/>
</dbReference>
<dbReference type="InterPro" id="IPR000515">
    <property type="entry name" value="MetI-like"/>
</dbReference>
<dbReference type="CDD" id="cd06261">
    <property type="entry name" value="TM_PBP2"/>
    <property type="match status" value="1"/>
</dbReference>
<evidence type="ECO:0000256" key="7">
    <source>
        <dbReference type="RuleBase" id="RU363032"/>
    </source>
</evidence>
<feature type="transmembrane region" description="Helical" evidence="7">
    <location>
        <begin position="272"/>
        <end position="295"/>
    </location>
</feature>
<evidence type="ECO:0000313" key="9">
    <source>
        <dbReference type="EMBL" id="PXW82645.1"/>
    </source>
</evidence>
<protein>
    <submittedName>
        <fullName evidence="9">Oligopeptide transport system permease protein</fullName>
    </submittedName>
</protein>
<comment type="similarity">
    <text evidence="7">Belongs to the binding-protein-dependent transport system permease family.</text>
</comment>
<proteinExistence type="inferred from homology"/>
<gene>
    <name evidence="9" type="ORF">DFR56_11783</name>
</gene>
<keyword evidence="4 7" id="KW-0812">Transmembrane</keyword>
<keyword evidence="3" id="KW-1003">Cell membrane</keyword>
<dbReference type="OrthoDB" id="9773683at2"/>
<accession>A0A2V3VRJ0</accession>
<reference evidence="9 10" key="1">
    <citation type="submission" date="2018-05" db="EMBL/GenBank/DDBJ databases">
        <title>Genomic Encyclopedia of Type Strains, Phase IV (KMG-IV): sequencing the most valuable type-strain genomes for metagenomic binning, comparative biology and taxonomic classification.</title>
        <authorList>
            <person name="Goeker M."/>
        </authorList>
    </citation>
    <scope>NUCLEOTIDE SEQUENCE [LARGE SCALE GENOMIC DNA]</scope>
    <source>
        <strain evidence="9 10">DSM 28556</strain>
    </source>
</reference>